<dbReference type="InterPro" id="IPR000182">
    <property type="entry name" value="GNAT_dom"/>
</dbReference>
<organism evidence="4 5">
    <name type="scientific">Nonomuraea marmarensis</name>
    <dbReference type="NCBI Taxonomy" id="3351344"/>
    <lineage>
        <taxon>Bacteria</taxon>
        <taxon>Bacillati</taxon>
        <taxon>Actinomycetota</taxon>
        <taxon>Actinomycetes</taxon>
        <taxon>Streptosporangiales</taxon>
        <taxon>Streptosporangiaceae</taxon>
        <taxon>Nonomuraea</taxon>
    </lineage>
</organism>
<dbReference type="CDD" id="cd04301">
    <property type="entry name" value="NAT_SF"/>
    <property type="match status" value="1"/>
</dbReference>
<evidence type="ECO:0000259" key="3">
    <source>
        <dbReference type="PROSITE" id="PS51186"/>
    </source>
</evidence>
<dbReference type="GO" id="GO:0016746">
    <property type="term" value="F:acyltransferase activity"/>
    <property type="evidence" value="ECO:0007669"/>
    <property type="project" value="UniProtKB-KW"/>
</dbReference>
<accession>A0ABW7AY14</accession>
<dbReference type="PANTHER" id="PTHR43072">
    <property type="entry name" value="N-ACETYLTRANSFERASE"/>
    <property type="match status" value="1"/>
</dbReference>
<evidence type="ECO:0000256" key="1">
    <source>
        <dbReference type="ARBA" id="ARBA00022679"/>
    </source>
</evidence>
<evidence type="ECO:0000313" key="5">
    <source>
        <dbReference type="Proteomes" id="UP001603978"/>
    </source>
</evidence>
<name>A0ABW7AY14_9ACTN</name>
<dbReference type="Gene3D" id="3.40.630.30">
    <property type="match status" value="1"/>
</dbReference>
<dbReference type="PROSITE" id="PS51186">
    <property type="entry name" value="GNAT"/>
    <property type="match status" value="1"/>
</dbReference>
<dbReference type="RefSeq" id="WP_393177195.1">
    <property type="nucleotide sequence ID" value="NZ_JBICRM010000061.1"/>
</dbReference>
<dbReference type="EC" id="2.3.-.-" evidence="4"/>
<comment type="caution">
    <text evidence="4">The sequence shown here is derived from an EMBL/GenBank/DDBJ whole genome shotgun (WGS) entry which is preliminary data.</text>
</comment>
<feature type="domain" description="N-acetyltransferase" evidence="3">
    <location>
        <begin position="13"/>
        <end position="176"/>
    </location>
</feature>
<reference evidence="4 5" key="1">
    <citation type="submission" date="2024-10" db="EMBL/GenBank/DDBJ databases">
        <authorList>
            <person name="Topkara A.R."/>
            <person name="Saygin H."/>
        </authorList>
    </citation>
    <scope>NUCLEOTIDE SEQUENCE [LARGE SCALE GENOMIC DNA]</scope>
    <source>
        <strain evidence="4 5">M3C6</strain>
    </source>
</reference>
<proteinExistence type="predicted"/>
<evidence type="ECO:0000313" key="4">
    <source>
        <dbReference type="EMBL" id="MFG1710919.1"/>
    </source>
</evidence>
<dbReference type="EMBL" id="JBICRM010000061">
    <property type="protein sequence ID" value="MFG1710919.1"/>
    <property type="molecule type" value="Genomic_DNA"/>
</dbReference>
<keyword evidence="2 4" id="KW-0012">Acyltransferase</keyword>
<gene>
    <name evidence="4" type="ORF">ACFLIM_47945</name>
</gene>
<dbReference type="Proteomes" id="UP001603978">
    <property type="component" value="Unassembled WGS sequence"/>
</dbReference>
<dbReference type="PANTHER" id="PTHR43072:SF23">
    <property type="entry name" value="UPF0039 PROTEIN C11D3.02C"/>
    <property type="match status" value="1"/>
</dbReference>
<dbReference type="SUPFAM" id="SSF55729">
    <property type="entry name" value="Acyl-CoA N-acyltransferases (Nat)"/>
    <property type="match status" value="1"/>
</dbReference>
<keyword evidence="5" id="KW-1185">Reference proteome</keyword>
<keyword evidence="1 4" id="KW-0808">Transferase</keyword>
<dbReference type="InterPro" id="IPR016181">
    <property type="entry name" value="Acyl_CoA_acyltransferase"/>
</dbReference>
<dbReference type="Pfam" id="PF00583">
    <property type="entry name" value="Acetyltransf_1"/>
    <property type="match status" value="1"/>
</dbReference>
<protein>
    <submittedName>
        <fullName evidence="4">GNAT family N-acetyltransferase</fullName>
        <ecNumber evidence="4">2.3.-.-</ecNumber>
    </submittedName>
</protein>
<sequence>MNDVRTFDGSGPVEVGIAVEGDLPGIVDLLNEVAATSIASFDVRPIRVDERRAWFEQFSSAGPYRLLVARRDSQVVGYASSQRYRNHEAFQETVELSISIDAGCRALGVGTSLYRALFESLAEEPIHVVVVGIAMPNDASVALHRKFGFTEVGTFHEYAAKNGRYINSLWMERLFEGGPHGMRV</sequence>
<evidence type="ECO:0000256" key="2">
    <source>
        <dbReference type="ARBA" id="ARBA00023315"/>
    </source>
</evidence>